<name>A0A8E2DNR5_9APHY</name>
<reference evidence="2 3" key="1">
    <citation type="submission" date="2016-07" db="EMBL/GenBank/DDBJ databases">
        <title>Draft genome of the white-rot fungus Obba rivulosa 3A-2.</title>
        <authorList>
            <consortium name="DOE Joint Genome Institute"/>
            <person name="Miettinen O."/>
            <person name="Riley R."/>
            <person name="Acob R."/>
            <person name="Barry K."/>
            <person name="Cullen D."/>
            <person name="De Vries R."/>
            <person name="Hainaut M."/>
            <person name="Hatakka A."/>
            <person name="Henrissat B."/>
            <person name="Hilden K."/>
            <person name="Kuo R."/>
            <person name="Labutti K."/>
            <person name="Lipzen A."/>
            <person name="Makela M.R."/>
            <person name="Sandor L."/>
            <person name="Spatafora J.W."/>
            <person name="Grigoriev I.V."/>
            <person name="Hibbett D.S."/>
        </authorList>
    </citation>
    <scope>NUCLEOTIDE SEQUENCE [LARGE SCALE GENOMIC DNA]</scope>
    <source>
        <strain evidence="2 3">3A-2</strain>
    </source>
</reference>
<evidence type="ECO:0000256" key="1">
    <source>
        <dbReference type="SAM" id="MobiDB-lite"/>
    </source>
</evidence>
<sequence length="195" mass="21631">MTYRFWTSPGGPSAANTSCMSSGAGTCTRMRSGRHPLPPVPVPSPRLDLTGPPTGMWRPVEWRGRAAMVGSRDGGINADVWVGRAKDGGWARRGAQLLVPWWRVSGTVVGRRTSVLVTSQSCVILAAILARTRVDQITRRDPRASVSAPISELRDELVFTLDPDRDLEADVEVVRMDEREEMEVFFWAWERWPGA</sequence>
<evidence type="ECO:0000313" key="2">
    <source>
        <dbReference type="EMBL" id="OCH91048.1"/>
    </source>
</evidence>
<dbReference type="Proteomes" id="UP000250043">
    <property type="component" value="Unassembled WGS sequence"/>
</dbReference>
<keyword evidence="3" id="KW-1185">Reference proteome</keyword>
<accession>A0A8E2DNR5</accession>
<protein>
    <submittedName>
        <fullName evidence="2">Uncharacterized protein</fullName>
    </submittedName>
</protein>
<evidence type="ECO:0000313" key="3">
    <source>
        <dbReference type="Proteomes" id="UP000250043"/>
    </source>
</evidence>
<gene>
    <name evidence="2" type="ORF">OBBRIDRAFT_551255</name>
</gene>
<organism evidence="2 3">
    <name type="scientific">Obba rivulosa</name>
    <dbReference type="NCBI Taxonomy" id="1052685"/>
    <lineage>
        <taxon>Eukaryota</taxon>
        <taxon>Fungi</taxon>
        <taxon>Dikarya</taxon>
        <taxon>Basidiomycota</taxon>
        <taxon>Agaricomycotina</taxon>
        <taxon>Agaricomycetes</taxon>
        <taxon>Polyporales</taxon>
        <taxon>Gelatoporiaceae</taxon>
        <taxon>Obba</taxon>
    </lineage>
</organism>
<dbReference type="EMBL" id="KV722392">
    <property type="protein sequence ID" value="OCH91048.1"/>
    <property type="molecule type" value="Genomic_DNA"/>
</dbReference>
<proteinExistence type="predicted"/>
<dbReference type="AlphaFoldDB" id="A0A8E2DNR5"/>
<feature type="region of interest" description="Disordered" evidence="1">
    <location>
        <begin position="34"/>
        <end position="55"/>
    </location>
</feature>